<reference evidence="2 3" key="1">
    <citation type="submission" date="2016-10" db="EMBL/GenBank/DDBJ databases">
        <authorList>
            <person name="de Groot N.N."/>
        </authorList>
    </citation>
    <scope>NUCLEOTIDE SEQUENCE [LARGE SCALE GENOMIC DNA]</scope>
    <source>
        <strain evidence="2 3">DSM 29340</strain>
    </source>
</reference>
<evidence type="ECO:0000313" key="3">
    <source>
        <dbReference type="Proteomes" id="UP000199379"/>
    </source>
</evidence>
<name>A0A1H6TKS2_9RHOB</name>
<proteinExistence type="predicted"/>
<dbReference type="STRING" id="1227549.SAMN05444007_102353"/>
<dbReference type="RefSeq" id="WP_229724180.1">
    <property type="nucleotide sequence ID" value="NZ_BMGV01000002.1"/>
</dbReference>
<evidence type="ECO:0008006" key="4">
    <source>
        <dbReference type="Google" id="ProtNLM"/>
    </source>
</evidence>
<evidence type="ECO:0000256" key="1">
    <source>
        <dbReference type="SAM" id="MobiDB-lite"/>
    </source>
</evidence>
<evidence type="ECO:0000313" key="2">
    <source>
        <dbReference type="EMBL" id="SEI78764.1"/>
    </source>
</evidence>
<dbReference type="Proteomes" id="UP000199379">
    <property type="component" value="Unassembled WGS sequence"/>
</dbReference>
<feature type="compositionally biased region" description="Pro residues" evidence="1">
    <location>
        <begin position="94"/>
        <end position="106"/>
    </location>
</feature>
<sequence>MPLFEYKVVPAPAKGTKAKGVKSPEGRFALSVEELLNEMAALGWEFQRAELLPSEEKSGLASTTVNWRNLLVFRRLLDVAQPPLEGDADDLPPAARPLPGPMAPPDPRAEAPPVAAPRPISEETRDPQISAPTGQAEDSSDLPPFASNRNGDAHSDADTNDAEVPDRSKT</sequence>
<dbReference type="EMBL" id="FNYD01000002">
    <property type="protein sequence ID" value="SEI78764.1"/>
    <property type="molecule type" value="Genomic_DNA"/>
</dbReference>
<accession>A0A1H6TKS2</accession>
<gene>
    <name evidence="2" type="ORF">SAMN05444007_102353</name>
</gene>
<feature type="region of interest" description="Disordered" evidence="1">
    <location>
        <begin position="83"/>
        <end position="170"/>
    </location>
</feature>
<protein>
    <recommendedName>
        <fullName evidence="4">DUF4177 domain-containing protein</fullName>
    </recommendedName>
</protein>
<organism evidence="2 3">
    <name type="scientific">Cribrihabitans marinus</name>
    <dbReference type="NCBI Taxonomy" id="1227549"/>
    <lineage>
        <taxon>Bacteria</taxon>
        <taxon>Pseudomonadati</taxon>
        <taxon>Pseudomonadota</taxon>
        <taxon>Alphaproteobacteria</taxon>
        <taxon>Rhodobacterales</taxon>
        <taxon>Paracoccaceae</taxon>
        <taxon>Cribrihabitans</taxon>
    </lineage>
</organism>
<keyword evidence="3" id="KW-1185">Reference proteome</keyword>
<dbReference type="AlphaFoldDB" id="A0A1H6TKS2"/>